<keyword evidence="5" id="KW-0410">Iron transport</keyword>
<dbReference type="SUPFAM" id="SSF160240">
    <property type="entry name" value="Cation efflux protein cytoplasmic domain-like"/>
    <property type="match status" value="1"/>
</dbReference>
<dbReference type="GO" id="GO:0015341">
    <property type="term" value="F:zinc efflux antiporter activity"/>
    <property type="evidence" value="ECO:0007669"/>
    <property type="project" value="TreeGrafter"/>
</dbReference>
<dbReference type="PANTHER" id="PTHR43840">
    <property type="entry name" value="MITOCHONDRIAL METAL TRANSPORTER 1-RELATED"/>
    <property type="match status" value="1"/>
</dbReference>
<dbReference type="AlphaFoldDB" id="A0A2N7LE87"/>
<dbReference type="GO" id="GO:0015086">
    <property type="term" value="F:cadmium ion transmembrane transporter activity"/>
    <property type="evidence" value="ECO:0007669"/>
    <property type="project" value="TreeGrafter"/>
</dbReference>
<feature type="transmembrane region" description="Helical" evidence="15">
    <location>
        <begin position="81"/>
        <end position="99"/>
    </location>
</feature>
<dbReference type="FunFam" id="3.30.70.1350:FF:000002">
    <property type="entry name" value="Ferrous-iron efflux pump FieF"/>
    <property type="match status" value="1"/>
</dbReference>
<evidence type="ECO:0000256" key="12">
    <source>
        <dbReference type="ARBA" id="ARBA00050984"/>
    </source>
</evidence>
<evidence type="ECO:0000256" key="3">
    <source>
        <dbReference type="ARBA" id="ARBA00022448"/>
    </source>
</evidence>
<dbReference type="RefSeq" id="WP_102390363.1">
    <property type="nucleotide sequence ID" value="NZ_JBFRLP010000009.1"/>
</dbReference>
<protein>
    <recommendedName>
        <fullName evidence="14">Cation-efflux pump FieF</fullName>
    </recommendedName>
</protein>
<comment type="similarity">
    <text evidence="2">Belongs to the cation diffusion facilitator (CDF) transporter (TC 2.A.4) family. FieF subfamily.</text>
</comment>
<organism evidence="18 19">
    <name type="scientific">Enterovibrio norvegicus</name>
    <dbReference type="NCBI Taxonomy" id="188144"/>
    <lineage>
        <taxon>Bacteria</taxon>
        <taxon>Pseudomonadati</taxon>
        <taxon>Pseudomonadota</taxon>
        <taxon>Gammaproteobacteria</taxon>
        <taxon>Vibrionales</taxon>
        <taxon>Vibrionaceae</taxon>
        <taxon>Enterovibrio</taxon>
    </lineage>
</organism>
<comment type="catalytic activity">
    <reaction evidence="11">
        <text>Zn(2+)(in) + H(+)(out) = Zn(2+)(out) + H(+)(in)</text>
        <dbReference type="Rhea" id="RHEA:28839"/>
        <dbReference type="ChEBI" id="CHEBI:15378"/>
        <dbReference type="ChEBI" id="CHEBI:29105"/>
    </reaction>
</comment>
<evidence type="ECO:0000313" key="19">
    <source>
        <dbReference type="Proteomes" id="UP000235387"/>
    </source>
</evidence>
<comment type="subunit">
    <text evidence="13">Homodimer. The subunits are held together in a parallel orientation through zinc binding at the interface of the cytoplasmic domains.</text>
</comment>
<evidence type="ECO:0000256" key="13">
    <source>
        <dbReference type="ARBA" id="ARBA00062926"/>
    </source>
</evidence>
<evidence type="ECO:0000256" key="7">
    <source>
        <dbReference type="ARBA" id="ARBA00022906"/>
    </source>
</evidence>
<evidence type="ECO:0000259" key="17">
    <source>
        <dbReference type="Pfam" id="PF16916"/>
    </source>
</evidence>
<dbReference type="InterPro" id="IPR058533">
    <property type="entry name" value="Cation_efflux_TM"/>
</dbReference>
<dbReference type="Pfam" id="PF01545">
    <property type="entry name" value="Cation_efflux"/>
    <property type="match status" value="1"/>
</dbReference>
<feature type="transmembrane region" description="Helical" evidence="15">
    <location>
        <begin position="181"/>
        <end position="198"/>
    </location>
</feature>
<keyword evidence="7" id="KW-0406">Ion transport</keyword>
<dbReference type="FunFam" id="1.20.1510.10:FF:000001">
    <property type="entry name" value="Ferrous-iron efflux pump FieF"/>
    <property type="match status" value="1"/>
</dbReference>
<evidence type="ECO:0000313" key="18">
    <source>
        <dbReference type="EMBL" id="PMN93723.1"/>
    </source>
</evidence>
<comment type="subcellular location">
    <subcellularLocation>
        <location evidence="1">Cell membrane</location>
        <topology evidence="1">Multi-pass membrane protein</topology>
    </subcellularLocation>
</comment>
<keyword evidence="7" id="KW-0862">Zinc</keyword>
<feature type="domain" description="Cation efflux protein cytoplasmic" evidence="17">
    <location>
        <begin position="211"/>
        <end position="286"/>
    </location>
</feature>
<dbReference type="InterPro" id="IPR050291">
    <property type="entry name" value="CDF_Transporter"/>
</dbReference>
<feature type="transmembrane region" description="Helical" evidence="15">
    <location>
        <begin position="12"/>
        <end position="33"/>
    </location>
</feature>
<keyword evidence="6 15" id="KW-0812">Transmembrane</keyword>
<proteinExistence type="inferred from homology"/>
<evidence type="ECO:0000256" key="15">
    <source>
        <dbReference type="SAM" id="Phobius"/>
    </source>
</evidence>
<keyword evidence="9 15" id="KW-0472">Membrane</keyword>
<evidence type="ECO:0000256" key="6">
    <source>
        <dbReference type="ARBA" id="ARBA00022692"/>
    </source>
</evidence>
<accession>A0A2N7LE87</accession>
<dbReference type="Pfam" id="PF16916">
    <property type="entry name" value="ZT_dimer"/>
    <property type="match status" value="1"/>
</dbReference>
<name>A0A2N7LE87_9GAMM</name>
<dbReference type="GO" id="GO:0015093">
    <property type="term" value="F:ferrous iron transmembrane transporter activity"/>
    <property type="evidence" value="ECO:0007669"/>
    <property type="project" value="TreeGrafter"/>
</dbReference>
<dbReference type="InterPro" id="IPR027470">
    <property type="entry name" value="Cation_efflux_CTD"/>
</dbReference>
<dbReference type="Gene3D" id="1.20.1510.10">
    <property type="entry name" value="Cation efflux protein transmembrane domain"/>
    <property type="match status" value="1"/>
</dbReference>
<dbReference type="NCBIfam" id="NF007064">
    <property type="entry name" value="PRK09509.1"/>
    <property type="match status" value="1"/>
</dbReference>
<dbReference type="InterPro" id="IPR027469">
    <property type="entry name" value="Cation_efflux_TMD_sf"/>
</dbReference>
<evidence type="ECO:0000256" key="8">
    <source>
        <dbReference type="ARBA" id="ARBA00022989"/>
    </source>
</evidence>
<keyword evidence="4" id="KW-1003">Cell membrane</keyword>
<comment type="catalytic activity">
    <reaction evidence="10">
        <text>Fe(2+)(in) + H(+)(out) = Fe(2+)(out) + H(+)(in)</text>
        <dbReference type="Rhea" id="RHEA:29439"/>
        <dbReference type="ChEBI" id="CHEBI:15378"/>
        <dbReference type="ChEBI" id="CHEBI:29033"/>
    </reaction>
</comment>
<keyword evidence="7" id="KW-0864">Zinc transport</keyword>
<feature type="transmembrane region" description="Helical" evidence="15">
    <location>
        <begin position="119"/>
        <end position="138"/>
    </location>
</feature>
<evidence type="ECO:0000256" key="1">
    <source>
        <dbReference type="ARBA" id="ARBA00004651"/>
    </source>
</evidence>
<feature type="transmembrane region" description="Helical" evidence="15">
    <location>
        <begin position="158"/>
        <end position="175"/>
    </location>
</feature>
<evidence type="ECO:0000256" key="5">
    <source>
        <dbReference type="ARBA" id="ARBA00022496"/>
    </source>
</evidence>
<evidence type="ECO:0000256" key="14">
    <source>
        <dbReference type="ARBA" id="ARBA00072262"/>
    </source>
</evidence>
<dbReference type="InterPro" id="IPR002524">
    <property type="entry name" value="Cation_efflux"/>
</dbReference>
<dbReference type="NCBIfam" id="TIGR01297">
    <property type="entry name" value="CDF"/>
    <property type="match status" value="1"/>
</dbReference>
<reference evidence="19" key="1">
    <citation type="submission" date="2016-07" db="EMBL/GenBank/DDBJ databases">
        <title>Nontailed viruses are major unrecognized killers of bacteria in the ocean.</title>
        <authorList>
            <person name="Kauffman K."/>
            <person name="Hussain F."/>
            <person name="Yang J."/>
            <person name="Arevalo P."/>
            <person name="Brown J."/>
            <person name="Cutler M."/>
            <person name="Kelly L."/>
            <person name="Polz M.F."/>
        </authorList>
    </citation>
    <scope>NUCLEOTIDE SEQUENCE [LARGE SCALE GENOMIC DNA]</scope>
    <source>
        <strain evidence="19">10N.261.45.A10</strain>
    </source>
</reference>
<dbReference type="EMBL" id="MDAL01000011">
    <property type="protein sequence ID" value="PMN93723.1"/>
    <property type="molecule type" value="Genomic_DNA"/>
</dbReference>
<comment type="caution">
    <text evidence="18">The sequence shown here is derived from an EMBL/GenBank/DDBJ whole genome shotgun (WGS) entry which is preliminary data.</text>
</comment>
<keyword evidence="3" id="KW-0813">Transport</keyword>
<sequence>MTKNYARLVQMAAWAATITATFLLIMKLFTWWYTGSVSLLASLVDSLIDLLASVTNLVVVRYALQPADEEHRFGHGKAESLAALAQSAFIVGSACFLLLNGVERFFKPAELHHPEAGVAISVIATLITGCLVLFQKWVVRKTGSQAISADSLHYQSDLLMNIAIIIALGLSWYGFSQADAIFAILIGLFILVSAFKMANDAVQSLLDHQLPVEEQDKIMTLASTVAGVQGVHDLRTRQAGATRFIQLHLELDDDMKLVDAHRIADEVEDRLEIAFPNADILIHQDPVSVVGKSPRE</sequence>
<feature type="domain" description="Cation efflux protein transmembrane" evidence="16">
    <location>
        <begin position="14"/>
        <end position="206"/>
    </location>
</feature>
<dbReference type="Gene3D" id="3.30.70.1350">
    <property type="entry name" value="Cation efflux protein, cytoplasmic domain"/>
    <property type="match status" value="1"/>
</dbReference>
<dbReference type="InterPro" id="IPR036837">
    <property type="entry name" value="Cation_efflux_CTD_sf"/>
</dbReference>
<dbReference type="STRING" id="1190603.A1OO_07095"/>
<dbReference type="GO" id="GO:0005886">
    <property type="term" value="C:plasma membrane"/>
    <property type="evidence" value="ECO:0007669"/>
    <property type="project" value="UniProtKB-SubCell"/>
</dbReference>
<evidence type="ECO:0000256" key="10">
    <source>
        <dbReference type="ARBA" id="ARBA00035584"/>
    </source>
</evidence>
<gene>
    <name evidence="18" type="ORF">BCT23_11830</name>
</gene>
<evidence type="ECO:0000256" key="4">
    <source>
        <dbReference type="ARBA" id="ARBA00022475"/>
    </source>
</evidence>
<dbReference type="Proteomes" id="UP000235387">
    <property type="component" value="Unassembled WGS sequence"/>
</dbReference>
<evidence type="ECO:0000256" key="2">
    <source>
        <dbReference type="ARBA" id="ARBA00010212"/>
    </source>
</evidence>
<evidence type="ECO:0000259" key="16">
    <source>
        <dbReference type="Pfam" id="PF01545"/>
    </source>
</evidence>
<dbReference type="PANTHER" id="PTHR43840:SF41">
    <property type="entry name" value="CATION-EFFLUX PUMP FIEF"/>
    <property type="match status" value="1"/>
</dbReference>
<keyword evidence="8 15" id="KW-1133">Transmembrane helix</keyword>
<dbReference type="SUPFAM" id="SSF161111">
    <property type="entry name" value="Cation efflux protein transmembrane domain-like"/>
    <property type="match status" value="1"/>
</dbReference>
<feature type="transmembrane region" description="Helical" evidence="15">
    <location>
        <begin position="39"/>
        <end position="60"/>
    </location>
</feature>
<comment type="catalytic activity">
    <reaction evidence="12">
        <text>Cd(2+)(in) + H(+)(out) = Cd(2+)(out) + H(+)(in)</text>
        <dbReference type="Rhea" id="RHEA:28739"/>
        <dbReference type="ChEBI" id="CHEBI:15378"/>
        <dbReference type="ChEBI" id="CHEBI:48775"/>
    </reaction>
</comment>
<evidence type="ECO:0000256" key="11">
    <source>
        <dbReference type="ARBA" id="ARBA00047695"/>
    </source>
</evidence>
<evidence type="ECO:0000256" key="9">
    <source>
        <dbReference type="ARBA" id="ARBA00023136"/>
    </source>
</evidence>
<dbReference type="GO" id="GO:0006882">
    <property type="term" value="P:intracellular zinc ion homeostasis"/>
    <property type="evidence" value="ECO:0007669"/>
    <property type="project" value="TreeGrafter"/>
</dbReference>
<keyword evidence="5" id="KW-0408">Iron</keyword>